<name>A0ABS9VRW2_9BIFI</name>
<dbReference type="EMBL" id="JAFEJT020000002">
    <property type="protein sequence ID" value="MCH9274832.1"/>
    <property type="molecule type" value="Genomic_DNA"/>
</dbReference>
<gene>
    <name evidence="1" type="ORF">JS533_000815</name>
</gene>
<proteinExistence type="predicted"/>
<reference evidence="1 2" key="2">
    <citation type="journal article" date="2021" name="Syst. Appl. Microbiol.">
        <title>Phylogenetic classification of ten novel species belonging to the genus Bifidobacterium comprising B. phasiani sp. nov., B. pongonis sp. nov., B. saguinibicoloris sp. nov., B. colobi sp. nov., B. simiiventris sp. nov., B. santillanense sp. nov., B. miconis sp. nov., B. amazonense sp. nov., B. pluvialisilvae sp. nov., and B. miconisargentati sp. nov.</title>
        <authorList>
            <person name="Lugli G.A."/>
            <person name="Calvete-Torre I."/>
            <person name="Alessandri G."/>
            <person name="Milani C."/>
            <person name="Turroni F."/>
            <person name="Laiolo P."/>
            <person name="Ossiprandi M.C."/>
            <person name="Margolles A."/>
            <person name="Ruiz L."/>
            <person name="Ventura M."/>
        </authorList>
    </citation>
    <scope>NUCLEOTIDE SEQUENCE [LARGE SCALE GENOMIC DNA]</scope>
    <source>
        <strain evidence="1 2">MA1</strain>
    </source>
</reference>
<dbReference type="Proteomes" id="UP000710815">
    <property type="component" value="Unassembled WGS sequence"/>
</dbReference>
<accession>A0ABS9VRW2</accession>
<keyword evidence="2" id="KW-1185">Reference proteome</keyword>
<evidence type="ECO:0000313" key="2">
    <source>
        <dbReference type="Proteomes" id="UP000710815"/>
    </source>
</evidence>
<sequence>MTATAPAPPEEYQTHTFVVPDEQTMQYWESLIGTGRYPGHNGEVWYYPQNWPKDKPMPEDMKAWIPEHPECGYRLEGDRLVAIQNEE</sequence>
<organism evidence="1 2">
    <name type="scientific">Bifidobacterium amazonense</name>
    <dbReference type="NCBI Taxonomy" id="2809027"/>
    <lineage>
        <taxon>Bacteria</taxon>
        <taxon>Bacillati</taxon>
        <taxon>Actinomycetota</taxon>
        <taxon>Actinomycetes</taxon>
        <taxon>Bifidobacteriales</taxon>
        <taxon>Bifidobacteriaceae</taxon>
        <taxon>Bifidobacterium</taxon>
    </lineage>
</organism>
<evidence type="ECO:0008006" key="3">
    <source>
        <dbReference type="Google" id="ProtNLM"/>
    </source>
</evidence>
<protein>
    <recommendedName>
        <fullName evidence="3">Glyoxalase</fullName>
    </recommendedName>
</protein>
<reference evidence="1 2" key="1">
    <citation type="journal article" date="2021" name="Environ. Microbiol.">
        <title>Genetic insights into the dark matter of the mammalian gut microbiota through targeted genome reconstruction.</title>
        <authorList>
            <person name="Lugli G.A."/>
            <person name="Alessandri G."/>
            <person name="Milani C."/>
            <person name="Viappiani A."/>
            <person name="Fontana F."/>
            <person name="Tarracchini C."/>
            <person name="Mancabelli L."/>
            <person name="Argentini C."/>
            <person name="Ruiz L."/>
            <person name="Margolles A."/>
            <person name="van Sinderen D."/>
            <person name="Turroni F."/>
            <person name="Ventura M."/>
        </authorList>
    </citation>
    <scope>NUCLEOTIDE SEQUENCE [LARGE SCALE GENOMIC DNA]</scope>
    <source>
        <strain evidence="1 2">MA1</strain>
    </source>
</reference>
<evidence type="ECO:0000313" key="1">
    <source>
        <dbReference type="EMBL" id="MCH9274832.1"/>
    </source>
</evidence>
<comment type="caution">
    <text evidence="1">The sequence shown here is derived from an EMBL/GenBank/DDBJ whole genome shotgun (WGS) entry which is preliminary data.</text>
</comment>
<dbReference type="RefSeq" id="WP_241512676.1">
    <property type="nucleotide sequence ID" value="NZ_JAFEJT020000002.1"/>
</dbReference>